<evidence type="ECO:0000313" key="2">
    <source>
        <dbReference type="EMBL" id="KAH3860559.1"/>
    </source>
</evidence>
<name>A0A9D4LMR6_DREPO</name>
<reference evidence="2" key="1">
    <citation type="journal article" date="2019" name="bioRxiv">
        <title>The Genome of the Zebra Mussel, Dreissena polymorpha: A Resource for Invasive Species Research.</title>
        <authorList>
            <person name="McCartney M.A."/>
            <person name="Auch B."/>
            <person name="Kono T."/>
            <person name="Mallez S."/>
            <person name="Zhang Y."/>
            <person name="Obille A."/>
            <person name="Becker A."/>
            <person name="Abrahante J.E."/>
            <person name="Garbe J."/>
            <person name="Badalamenti J.P."/>
            <person name="Herman A."/>
            <person name="Mangelson H."/>
            <person name="Liachko I."/>
            <person name="Sullivan S."/>
            <person name="Sone E.D."/>
            <person name="Koren S."/>
            <person name="Silverstein K.A.T."/>
            <person name="Beckman K.B."/>
            <person name="Gohl D.M."/>
        </authorList>
    </citation>
    <scope>NUCLEOTIDE SEQUENCE</scope>
    <source>
        <strain evidence="2">Duluth1</strain>
        <tissue evidence="2">Whole animal</tissue>
    </source>
</reference>
<comment type="caution">
    <text evidence="2">The sequence shown here is derived from an EMBL/GenBank/DDBJ whole genome shotgun (WGS) entry which is preliminary data.</text>
</comment>
<keyword evidence="1" id="KW-0732">Signal</keyword>
<keyword evidence="3" id="KW-1185">Reference proteome</keyword>
<dbReference type="AlphaFoldDB" id="A0A9D4LMR6"/>
<sequence length="81" mass="8823">MASSLAILVCVVLVSMMLSAEGRLCQMDPATMSCKDVVPRVGPFKGVSMCSSTGKQCQLKKRRKTDQCICVDGWNENISLH</sequence>
<gene>
    <name evidence="2" type="ORF">DPMN_023462</name>
</gene>
<reference evidence="2" key="2">
    <citation type="submission" date="2020-11" db="EMBL/GenBank/DDBJ databases">
        <authorList>
            <person name="McCartney M.A."/>
            <person name="Auch B."/>
            <person name="Kono T."/>
            <person name="Mallez S."/>
            <person name="Becker A."/>
            <person name="Gohl D.M."/>
            <person name="Silverstein K.A.T."/>
            <person name="Koren S."/>
            <person name="Bechman K.B."/>
            <person name="Herman A."/>
            <person name="Abrahante J.E."/>
            <person name="Garbe J."/>
        </authorList>
    </citation>
    <scope>NUCLEOTIDE SEQUENCE</scope>
    <source>
        <strain evidence="2">Duluth1</strain>
        <tissue evidence="2">Whole animal</tissue>
    </source>
</reference>
<accession>A0A9D4LMR6</accession>
<evidence type="ECO:0000256" key="1">
    <source>
        <dbReference type="SAM" id="SignalP"/>
    </source>
</evidence>
<feature type="signal peptide" evidence="1">
    <location>
        <begin position="1"/>
        <end position="22"/>
    </location>
</feature>
<proteinExistence type="predicted"/>
<organism evidence="2 3">
    <name type="scientific">Dreissena polymorpha</name>
    <name type="common">Zebra mussel</name>
    <name type="synonym">Mytilus polymorpha</name>
    <dbReference type="NCBI Taxonomy" id="45954"/>
    <lineage>
        <taxon>Eukaryota</taxon>
        <taxon>Metazoa</taxon>
        <taxon>Spiralia</taxon>
        <taxon>Lophotrochozoa</taxon>
        <taxon>Mollusca</taxon>
        <taxon>Bivalvia</taxon>
        <taxon>Autobranchia</taxon>
        <taxon>Heteroconchia</taxon>
        <taxon>Euheterodonta</taxon>
        <taxon>Imparidentia</taxon>
        <taxon>Neoheterodontei</taxon>
        <taxon>Myida</taxon>
        <taxon>Dreissenoidea</taxon>
        <taxon>Dreissenidae</taxon>
        <taxon>Dreissena</taxon>
    </lineage>
</organism>
<feature type="chain" id="PRO_5039656727" evidence="1">
    <location>
        <begin position="23"/>
        <end position="81"/>
    </location>
</feature>
<protein>
    <submittedName>
        <fullName evidence="2">Uncharacterized protein</fullName>
    </submittedName>
</protein>
<dbReference type="EMBL" id="JAIWYP010000002">
    <property type="protein sequence ID" value="KAH3860559.1"/>
    <property type="molecule type" value="Genomic_DNA"/>
</dbReference>
<evidence type="ECO:0000313" key="3">
    <source>
        <dbReference type="Proteomes" id="UP000828390"/>
    </source>
</evidence>
<dbReference type="Proteomes" id="UP000828390">
    <property type="component" value="Unassembled WGS sequence"/>
</dbReference>